<dbReference type="Proteomes" id="UP001175211">
    <property type="component" value="Unassembled WGS sequence"/>
</dbReference>
<protein>
    <submittedName>
        <fullName evidence="1">Uncharacterized protein</fullName>
    </submittedName>
</protein>
<name>A0AA39N4L6_ARMTA</name>
<dbReference type="AlphaFoldDB" id="A0AA39N4L6"/>
<keyword evidence="2" id="KW-1185">Reference proteome</keyword>
<organism evidence="1 2">
    <name type="scientific">Armillaria tabescens</name>
    <name type="common">Ringless honey mushroom</name>
    <name type="synonym">Agaricus tabescens</name>
    <dbReference type="NCBI Taxonomy" id="1929756"/>
    <lineage>
        <taxon>Eukaryota</taxon>
        <taxon>Fungi</taxon>
        <taxon>Dikarya</taxon>
        <taxon>Basidiomycota</taxon>
        <taxon>Agaricomycotina</taxon>
        <taxon>Agaricomycetes</taxon>
        <taxon>Agaricomycetidae</taxon>
        <taxon>Agaricales</taxon>
        <taxon>Marasmiineae</taxon>
        <taxon>Physalacriaceae</taxon>
        <taxon>Desarmillaria</taxon>
    </lineage>
</organism>
<comment type="caution">
    <text evidence="1">The sequence shown here is derived from an EMBL/GenBank/DDBJ whole genome shotgun (WGS) entry which is preliminary data.</text>
</comment>
<evidence type="ECO:0000313" key="1">
    <source>
        <dbReference type="EMBL" id="KAK0457234.1"/>
    </source>
</evidence>
<sequence length="435" mass="49493">MLTHHKLCQPGLHISSSRSPTEYYFVYNGFLPASTTRIWEWDYSSETPPYFLDFFADFGGVQCIVRPGDCVHLLGFRFKDVEELISILGSLPGFQHVERLSLEQLYFDTHPSMAGLTNAFRDPRLGRIKELTVQLFNGPAVEFSTPVLITLLAHCCHLKCVHFRGCGVSYSNSGGLTTCEMWKHWLSLSRDKPYAVVKERGIETISFEGVDCQRTEDVLAFMSAANSPFHIERLRCLSILCLTDYEKPSPGLCAFLEQILIRVRKCLEEIRLCFPLRNDLVALPRLRMLGFYVRKKTEHGTELLHWATKQLAKEPMAPSIEVGFVSPVLRWGWQDELRRHNAEDLNALDLAGLVKRRNNMNQDKYRQVLDLLSSFDGLDGVIASRVAQRMVTDLRIIGPSRGDSGLDWDEKLRGALFPRSGDKLQLGRVAPSVYH</sequence>
<reference evidence="1" key="1">
    <citation type="submission" date="2023-06" db="EMBL/GenBank/DDBJ databases">
        <authorList>
            <consortium name="Lawrence Berkeley National Laboratory"/>
            <person name="Ahrendt S."/>
            <person name="Sahu N."/>
            <person name="Indic B."/>
            <person name="Wong-Bajracharya J."/>
            <person name="Merenyi Z."/>
            <person name="Ke H.-M."/>
            <person name="Monk M."/>
            <person name="Kocsube S."/>
            <person name="Drula E."/>
            <person name="Lipzen A."/>
            <person name="Balint B."/>
            <person name="Henrissat B."/>
            <person name="Andreopoulos B."/>
            <person name="Martin F.M."/>
            <person name="Harder C.B."/>
            <person name="Rigling D."/>
            <person name="Ford K.L."/>
            <person name="Foster G.D."/>
            <person name="Pangilinan J."/>
            <person name="Papanicolaou A."/>
            <person name="Barry K."/>
            <person name="LaButti K."/>
            <person name="Viragh M."/>
            <person name="Koriabine M."/>
            <person name="Yan M."/>
            <person name="Riley R."/>
            <person name="Champramary S."/>
            <person name="Plett K.L."/>
            <person name="Tsai I.J."/>
            <person name="Slot J."/>
            <person name="Sipos G."/>
            <person name="Plett J."/>
            <person name="Nagy L.G."/>
            <person name="Grigoriev I.V."/>
        </authorList>
    </citation>
    <scope>NUCLEOTIDE SEQUENCE</scope>
    <source>
        <strain evidence="1">CCBAS 213</strain>
    </source>
</reference>
<dbReference type="RefSeq" id="XP_060329549.1">
    <property type="nucleotide sequence ID" value="XM_060482426.1"/>
</dbReference>
<dbReference type="EMBL" id="JAUEPS010000022">
    <property type="protein sequence ID" value="KAK0457234.1"/>
    <property type="molecule type" value="Genomic_DNA"/>
</dbReference>
<proteinExistence type="predicted"/>
<evidence type="ECO:0000313" key="2">
    <source>
        <dbReference type="Proteomes" id="UP001175211"/>
    </source>
</evidence>
<gene>
    <name evidence="1" type="ORF">EV420DRAFT_513920</name>
</gene>
<dbReference type="GeneID" id="85365974"/>
<accession>A0AA39N4L6</accession>